<dbReference type="SMART" id="SM00736">
    <property type="entry name" value="CADG"/>
    <property type="match status" value="2"/>
</dbReference>
<keyword evidence="5" id="KW-1185">Reference proteome</keyword>
<dbReference type="InterPro" id="IPR013783">
    <property type="entry name" value="Ig-like_fold"/>
</dbReference>
<feature type="domain" description="Dystroglycan-type cadherin-like" evidence="3">
    <location>
        <begin position="1"/>
        <end position="77"/>
    </location>
</feature>
<feature type="compositionally biased region" description="Basic residues" evidence="1">
    <location>
        <begin position="446"/>
        <end position="455"/>
    </location>
</feature>
<dbReference type="SUPFAM" id="SSF49313">
    <property type="entry name" value="Cadherin-like"/>
    <property type="match status" value="3"/>
</dbReference>
<dbReference type="EMBL" id="JAJVDC020000164">
    <property type="protein sequence ID" value="KAL1620731.1"/>
    <property type="molecule type" value="Genomic_DNA"/>
</dbReference>
<evidence type="ECO:0000256" key="1">
    <source>
        <dbReference type="SAM" id="MobiDB-lite"/>
    </source>
</evidence>
<feature type="compositionally biased region" description="Basic and acidic residues" evidence="1">
    <location>
        <begin position="456"/>
        <end position="467"/>
    </location>
</feature>
<evidence type="ECO:0000256" key="2">
    <source>
        <dbReference type="SAM" id="Phobius"/>
    </source>
</evidence>
<comment type="caution">
    <text evidence="4">The sequence shown here is derived from an EMBL/GenBank/DDBJ whole genome shotgun (WGS) entry which is preliminary data.</text>
</comment>
<dbReference type="Gene3D" id="2.60.40.10">
    <property type="entry name" value="Immunoglobulins"/>
    <property type="match status" value="4"/>
</dbReference>
<gene>
    <name evidence="4" type="primary">AXL2</name>
    <name evidence="4" type="ORF">SLS56_009551</name>
</gene>
<dbReference type="InterPro" id="IPR004913">
    <property type="entry name" value="Herpes_gJ"/>
</dbReference>
<reference evidence="4 5" key="1">
    <citation type="submission" date="2024-02" db="EMBL/GenBank/DDBJ databases">
        <title>De novo assembly and annotation of 12 fungi associated with fruit tree decline syndrome in Ontario, Canada.</title>
        <authorList>
            <person name="Sulman M."/>
            <person name="Ellouze W."/>
            <person name="Ilyukhin E."/>
        </authorList>
    </citation>
    <scope>NUCLEOTIDE SEQUENCE [LARGE SCALE GENOMIC DNA]</scope>
    <source>
        <strain evidence="4 5">M1-105</strain>
    </source>
</reference>
<feature type="region of interest" description="Disordered" evidence="1">
    <location>
        <begin position="446"/>
        <end position="467"/>
    </location>
</feature>
<feature type="compositionally biased region" description="Low complexity" evidence="1">
    <location>
        <begin position="378"/>
        <end position="404"/>
    </location>
</feature>
<evidence type="ECO:0000313" key="4">
    <source>
        <dbReference type="EMBL" id="KAL1620731.1"/>
    </source>
</evidence>
<accession>A0ABR3SGX2</accession>
<feature type="transmembrane region" description="Helical" evidence="2">
    <location>
        <begin position="417"/>
        <end position="441"/>
    </location>
</feature>
<dbReference type="InterPro" id="IPR015919">
    <property type="entry name" value="Cadherin-like_sf"/>
</dbReference>
<dbReference type="Pfam" id="PF05345">
    <property type="entry name" value="He_PIG"/>
    <property type="match status" value="3"/>
</dbReference>
<keyword evidence="2" id="KW-1133">Transmembrane helix</keyword>
<keyword evidence="2" id="KW-0472">Membrane</keyword>
<feature type="region of interest" description="Disordered" evidence="1">
    <location>
        <begin position="378"/>
        <end position="408"/>
    </location>
</feature>
<dbReference type="Proteomes" id="UP001521116">
    <property type="component" value="Unassembled WGS sequence"/>
</dbReference>
<feature type="region of interest" description="Disordered" evidence="1">
    <location>
        <begin position="481"/>
        <end position="553"/>
    </location>
</feature>
<feature type="domain" description="Dystroglycan-type cadherin-like" evidence="3">
    <location>
        <begin position="91"/>
        <end position="190"/>
    </location>
</feature>
<organism evidence="4 5">
    <name type="scientific">Neofusicoccum ribis</name>
    <dbReference type="NCBI Taxonomy" id="45134"/>
    <lineage>
        <taxon>Eukaryota</taxon>
        <taxon>Fungi</taxon>
        <taxon>Dikarya</taxon>
        <taxon>Ascomycota</taxon>
        <taxon>Pezizomycotina</taxon>
        <taxon>Dothideomycetes</taxon>
        <taxon>Dothideomycetes incertae sedis</taxon>
        <taxon>Botryosphaeriales</taxon>
        <taxon>Botryosphaeriaceae</taxon>
        <taxon>Neofusicoccum</taxon>
    </lineage>
</organism>
<protein>
    <submittedName>
        <fullName evidence="4">Polarity establishment/cellular polarization</fullName>
    </submittedName>
</protein>
<dbReference type="InterPro" id="IPR006644">
    <property type="entry name" value="Cadg"/>
</dbReference>
<feature type="compositionally biased region" description="Basic and acidic residues" evidence="1">
    <location>
        <begin position="481"/>
        <end position="494"/>
    </location>
</feature>
<name>A0ABR3SGX2_9PEZI</name>
<proteinExistence type="predicted"/>
<evidence type="ECO:0000259" key="3">
    <source>
        <dbReference type="SMART" id="SM00736"/>
    </source>
</evidence>
<dbReference type="Pfam" id="PF03229">
    <property type="entry name" value="Alpha_GJ"/>
    <property type="match status" value="1"/>
</dbReference>
<sequence>MLLFQFSSGTFAPASGSLKYSLSGSPTWLSLDSPNRRLYGTPTEKDVGAPAFTIIADDGTATASMQATLIVSANPAPKLEADVAEVLAKAGKLSGPSSLSLLPSKQFTIQFSGGTFTSTSTTHLTYYATLSDRSPLPSWVSFDSDSMAFSGTASASPQTVDLMLIASDVTGFAGAWVVFTLSISAHQLVFTNVEQKLNVTPGSAVRITDLRSQLSLDGKPLSDSDLKNATANAPGWLSFDPETLQVSGTAPKDVSLTTFTVSVADRFGDVANATVQLDTASGLFRGDVGSLNAVIGEPAKFDLSSVVVKQPGLQVEVDLGAAARWLRFDESSLTIEGEIPESAKPQNIQGSIKVTTADGTQSDSGTFDLVVRTATATGSIGSTPRSTSPTSNASTTAESSETSTANLAPKRESTDNAVVIAISVICVVLAIIAIVLGFLLYRRCRRSRRPSSPKRRKEDISRPIYHEDGWQMSHEAYADERDVEKGEGTVRHTEQLPPQIGTPSPLKKATMERRGIRGKHRESHTTSIGDGDREGTRRLASQRPPFKKIIQGP</sequence>
<evidence type="ECO:0000313" key="5">
    <source>
        <dbReference type="Proteomes" id="UP001521116"/>
    </source>
</evidence>
<keyword evidence="2" id="KW-0812">Transmembrane</keyword>